<organism evidence="1 2">
    <name type="scientific">Spirochaeta africana (strain ATCC 700263 / DSM 8902 / Z-7692)</name>
    <dbReference type="NCBI Taxonomy" id="889378"/>
    <lineage>
        <taxon>Bacteria</taxon>
        <taxon>Pseudomonadati</taxon>
        <taxon>Spirochaetota</taxon>
        <taxon>Spirochaetia</taxon>
        <taxon>Spirochaetales</taxon>
        <taxon>Spirochaetaceae</taxon>
        <taxon>Spirochaeta</taxon>
    </lineage>
</organism>
<dbReference type="STRING" id="889378.Spiaf_0036"/>
<name>H9UF52_SPIAZ</name>
<evidence type="ECO:0000313" key="1">
    <source>
        <dbReference type="EMBL" id="AFG36145.1"/>
    </source>
</evidence>
<sequence length="373" mass="42455">MFGNEEFTKAVNSQIQNVITLGNEQGFLPGGINGPYLDIESPLRNTSHWLISFAVQYAITGDTAFRHTCDRLMNFLMHNSAYSMVDIPIHRQKTGKDWCNGVIGQAWIAEGLLVSGSIIGRKDAIEKAEHMLLQLPFNQRYGIWSCMDPRIGDGGFDTTYNHQCWYAAVCAESDNSILKDRAQRFLDVSADGALDIRHTGLIYHNLQHLPDSKIHRLMQNPLHLIGNKLLAVGAKKTHQTDKNERDIGYHLYDLYALARLKLAFPGHGLWSSNKIRKAVDYAASTEFMHSLQDNYYAYPYNAPGFEYPLISLAFSDSHPQLQQCAENAWRVQIEKSWNPDLSLFIDNTYDPVTLAARMYEFALYEFHRSSQKL</sequence>
<dbReference type="SUPFAM" id="SSF48208">
    <property type="entry name" value="Six-hairpin glycosidases"/>
    <property type="match status" value="1"/>
</dbReference>
<evidence type="ECO:0000313" key="2">
    <source>
        <dbReference type="Proteomes" id="UP000007383"/>
    </source>
</evidence>
<dbReference type="AlphaFoldDB" id="H9UF52"/>
<accession>H9UF52</accession>
<dbReference type="Proteomes" id="UP000007383">
    <property type="component" value="Chromosome"/>
</dbReference>
<dbReference type="HOGENOM" id="CLU_745158_0_0_12"/>
<dbReference type="KEGG" id="sfc:Spiaf_0036"/>
<dbReference type="GO" id="GO:0005975">
    <property type="term" value="P:carbohydrate metabolic process"/>
    <property type="evidence" value="ECO:0007669"/>
    <property type="project" value="InterPro"/>
</dbReference>
<protein>
    <submittedName>
        <fullName evidence="1">Uncharacterized protein</fullName>
    </submittedName>
</protein>
<dbReference type="InterPro" id="IPR008928">
    <property type="entry name" value="6-hairpin_glycosidase_sf"/>
</dbReference>
<dbReference type="EMBL" id="CP003282">
    <property type="protein sequence ID" value="AFG36145.1"/>
    <property type="molecule type" value="Genomic_DNA"/>
</dbReference>
<proteinExistence type="predicted"/>
<gene>
    <name evidence="1" type="ordered locus">Spiaf_0036</name>
</gene>
<reference evidence="2" key="1">
    <citation type="journal article" date="2013" name="Stand. Genomic Sci.">
        <title>Complete genome sequence of the halophilic bacterium Spirochaeta africana type strain (Z-7692(T)) from the alkaline Lake Magadi in the East African Rift.</title>
        <authorList>
            <person name="Liolos K."/>
            <person name="Abt B."/>
            <person name="Scheuner C."/>
            <person name="Teshima H."/>
            <person name="Held B."/>
            <person name="Lapidus A."/>
            <person name="Nolan M."/>
            <person name="Lucas S."/>
            <person name="Deshpande S."/>
            <person name="Cheng J.F."/>
            <person name="Tapia R."/>
            <person name="Goodwin L.A."/>
            <person name="Pitluck S."/>
            <person name="Pagani I."/>
            <person name="Ivanova N."/>
            <person name="Mavromatis K."/>
            <person name="Mikhailova N."/>
            <person name="Huntemann M."/>
            <person name="Pati A."/>
            <person name="Chen A."/>
            <person name="Palaniappan K."/>
            <person name="Land M."/>
            <person name="Rohde M."/>
            <person name="Tindall B.J."/>
            <person name="Detter J.C."/>
            <person name="Goker M."/>
            <person name="Bristow J."/>
            <person name="Eisen J.A."/>
            <person name="Markowitz V."/>
            <person name="Hugenholtz P."/>
            <person name="Woyke T."/>
            <person name="Klenk H.P."/>
            <person name="Kyrpides N.C."/>
        </authorList>
    </citation>
    <scope>NUCLEOTIDE SEQUENCE</scope>
    <source>
        <strain evidence="2">ATCC 700263 / DSM 8902 / Z-7692</strain>
    </source>
</reference>
<keyword evidence="2" id="KW-1185">Reference proteome</keyword>
<dbReference type="PATRIC" id="fig|889378.3.peg.39"/>